<dbReference type="GO" id="GO:0008380">
    <property type="term" value="P:RNA splicing"/>
    <property type="evidence" value="ECO:0007669"/>
    <property type="project" value="UniProtKB-KW"/>
</dbReference>
<dbReference type="OrthoDB" id="3366661at2759"/>
<proteinExistence type="inferred from homology"/>
<dbReference type="Pfam" id="PF17098">
    <property type="entry name" value="Wtap"/>
    <property type="match status" value="1"/>
</dbReference>
<protein>
    <submittedName>
        <fullName evidence="7">Pre-mRNA-splicing regulator female-lethal(2)D</fullName>
    </submittedName>
</protein>
<accession>A0A1D2MD67</accession>
<evidence type="ECO:0000313" key="7">
    <source>
        <dbReference type="EMBL" id="ODM90956.1"/>
    </source>
</evidence>
<feature type="coiled-coil region" evidence="6">
    <location>
        <begin position="3"/>
        <end position="64"/>
    </location>
</feature>
<evidence type="ECO:0000256" key="4">
    <source>
        <dbReference type="ARBA" id="ARBA00023187"/>
    </source>
</evidence>
<dbReference type="Proteomes" id="UP000094527">
    <property type="component" value="Unassembled WGS sequence"/>
</dbReference>
<dbReference type="InterPro" id="IPR033757">
    <property type="entry name" value="WTAP"/>
</dbReference>
<dbReference type="AlphaFoldDB" id="A0A1D2MD67"/>
<evidence type="ECO:0000256" key="1">
    <source>
        <dbReference type="ARBA" id="ARBA00004123"/>
    </source>
</evidence>
<evidence type="ECO:0000256" key="3">
    <source>
        <dbReference type="ARBA" id="ARBA00022664"/>
    </source>
</evidence>
<evidence type="ECO:0000256" key="5">
    <source>
        <dbReference type="ARBA" id="ARBA00023242"/>
    </source>
</evidence>
<keyword evidence="6" id="KW-0175">Coiled coil</keyword>
<comment type="caution">
    <text evidence="7">The sequence shown here is derived from an EMBL/GenBank/DDBJ whole genome shotgun (WGS) entry which is preliminary data.</text>
</comment>
<dbReference type="GO" id="GO:0016556">
    <property type="term" value="P:mRNA modification"/>
    <property type="evidence" value="ECO:0007669"/>
    <property type="project" value="InterPro"/>
</dbReference>
<dbReference type="PANTHER" id="PTHR15217:SF0">
    <property type="entry name" value="PRE-MRNA-SPLICING REGULATOR WTAP"/>
    <property type="match status" value="1"/>
</dbReference>
<dbReference type="OMA" id="ITEMQEC"/>
<comment type="subcellular location">
    <subcellularLocation>
        <location evidence="1">Nucleus</location>
    </subcellularLocation>
</comment>
<gene>
    <name evidence="7" type="ORF">Ocin01_15727</name>
</gene>
<keyword evidence="4" id="KW-0508">mRNA splicing</keyword>
<dbReference type="GO" id="GO:0005634">
    <property type="term" value="C:nucleus"/>
    <property type="evidence" value="ECO:0007669"/>
    <property type="project" value="UniProtKB-SubCell"/>
</dbReference>
<reference evidence="7 8" key="1">
    <citation type="journal article" date="2016" name="Genome Biol. Evol.">
        <title>Gene Family Evolution Reflects Adaptation to Soil Environmental Stressors in the Genome of the Collembolan Orchesella cincta.</title>
        <authorList>
            <person name="Faddeeva-Vakhrusheva A."/>
            <person name="Derks M.F."/>
            <person name="Anvar S.Y."/>
            <person name="Agamennone V."/>
            <person name="Suring W."/>
            <person name="Smit S."/>
            <person name="van Straalen N.M."/>
            <person name="Roelofs D."/>
        </authorList>
    </citation>
    <scope>NUCLEOTIDE SEQUENCE [LARGE SCALE GENOMIC DNA]</scope>
    <source>
        <tissue evidence="7">Mixed pool</tissue>
    </source>
</reference>
<dbReference type="EMBL" id="LJIJ01001726">
    <property type="protein sequence ID" value="ODM90956.1"/>
    <property type="molecule type" value="Genomic_DNA"/>
</dbReference>
<dbReference type="GO" id="GO:0000381">
    <property type="term" value="P:regulation of alternative mRNA splicing, via spliceosome"/>
    <property type="evidence" value="ECO:0007669"/>
    <property type="project" value="InterPro"/>
</dbReference>
<organism evidence="7 8">
    <name type="scientific">Orchesella cincta</name>
    <name type="common">Springtail</name>
    <name type="synonym">Podura cincta</name>
    <dbReference type="NCBI Taxonomy" id="48709"/>
    <lineage>
        <taxon>Eukaryota</taxon>
        <taxon>Metazoa</taxon>
        <taxon>Ecdysozoa</taxon>
        <taxon>Arthropoda</taxon>
        <taxon>Hexapoda</taxon>
        <taxon>Collembola</taxon>
        <taxon>Entomobryomorpha</taxon>
        <taxon>Entomobryoidea</taxon>
        <taxon>Orchesellidae</taxon>
        <taxon>Orchesellinae</taxon>
        <taxon>Orchesella</taxon>
    </lineage>
</organism>
<dbReference type="STRING" id="48709.A0A1D2MD67"/>
<comment type="similarity">
    <text evidence="2">Belongs to the fl(2)d family.</text>
</comment>
<dbReference type="PANTHER" id="PTHR15217">
    <property type="entry name" value="WILMS' TUMOR 1-ASSOCIATING PROTEIN"/>
    <property type="match status" value="1"/>
</dbReference>
<sequence length="78" mass="8961">MRLATKEQEMHDYAAQISELKSSMIPSTSSLKNSLLDPAVNFVIQKMKKEMTETKKKLEDTQNDLNAWKFTADRCPLL</sequence>
<keyword evidence="8" id="KW-1185">Reference proteome</keyword>
<keyword evidence="5" id="KW-0539">Nucleus</keyword>
<dbReference type="GO" id="GO:0006397">
    <property type="term" value="P:mRNA processing"/>
    <property type="evidence" value="ECO:0007669"/>
    <property type="project" value="UniProtKB-KW"/>
</dbReference>
<name>A0A1D2MD67_ORCCI</name>
<evidence type="ECO:0000313" key="8">
    <source>
        <dbReference type="Proteomes" id="UP000094527"/>
    </source>
</evidence>
<keyword evidence="3" id="KW-0507">mRNA processing</keyword>
<evidence type="ECO:0000256" key="6">
    <source>
        <dbReference type="SAM" id="Coils"/>
    </source>
</evidence>
<evidence type="ECO:0000256" key="2">
    <source>
        <dbReference type="ARBA" id="ARBA00010313"/>
    </source>
</evidence>